<dbReference type="Proteomes" id="UP000823613">
    <property type="component" value="Unassembled WGS sequence"/>
</dbReference>
<feature type="chain" id="PRO_5038395172" description="Peptidase M6-like domain-containing protein" evidence="1">
    <location>
        <begin position="27"/>
        <end position="496"/>
    </location>
</feature>
<dbReference type="PANTHER" id="PTHR41775:SF1">
    <property type="entry name" value="PEPTIDASE M6-LIKE DOMAIN-CONTAINING PROTEIN"/>
    <property type="match status" value="1"/>
</dbReference>
<protein>
    <recommendedName>
        <fullName evidence="4">Peptidase M6-like domain-containing protein</fullName>
    </recommendedName>
</protein>
<dbReference type="AlphaFoldDB" id="A0A9D9DHF1"/>
<comment type="caution">
    <text evidence="2">The sequence shown here is derived from an EMBL/GenBank/DDBJ whole genome shotgun (WGS) entry which is preliminary data.</text>
</comment>
<evidence type="ECO:0000256" key="1">
    <source>
        <dbReference type="SAM" id="SignalP"/>
    </source>
</evidence>
<evidence type="ECO:0000313" key="3">
    <source>
        <dbReference type="Proteomes" id="UP000823613"/>
    </source>
</evidence>
<dbReference type="SUPFAM" id="SSF55486">
    <property type="entry name" value="Metalloproteases ('zincins'), catalytic domain"/>
    <property type="match status" value="1"/>
</dbReference>
<name>A0A9D9DHF1_9BACL</name>
<organism evidence="2 3">
    <name type="scientific">Candidatus Onthovivens merdipullorum</name>
    <dbReference type="NCBI Taxonomy" id="2840889"/>
    <lineage>
        <taxon>Bacteria</taxon>
        <taxon>Bacillati</taxon>
        <taxon>Bacillota</taxon>
        <taxon>Bacilli</taxon>
        <taxon>Bacillales</taxon>
        <taxon>Candidatus Onthovivens</taxon>
    </lineage>
</organism>
<evidence type="ECO:0008006" key="4">
    <source>
        <dbReference type="Google" id="ProtNLM"/>
    </source>
</evidence>
<reference evidence="2" key="1">
    <citation type="submission" date="2020-10" db="EMBL/GenBank/DDBJ databases">
        <authorList>
            <person name="Gilroy R."/>
        </authorList>
    </citation>
    <scope>NUCLEOTIDE SEQUENCE</scope>
    <source>
        <strain evidence="2">11159</strain>
    </source>
</reference>
<reference evidence="2" key="2">
    <citation type="journal article" date="2021" name="PeerJ">
        <title>Extensive microbial diversity within the chicken gut microbiome revealed by metagenomics and culture.</title>
        <authorList>
            <person name="Gilroy R."/>
            <person name="Ravi A."/>
            <person name="Getino M."/>
            <person name="Pursley I."/>
            <person name="Horton D.L."/>
            <person name="Alikhan N.F."/>
            <person name="Baker D."/>
            <person name="Gharbi K."/>
            <person name="Hall N."/>
            <person name="Watson M."/>
            <person name="Adriaenssens E.M."/>
            <person name="Foster-Nyarko E."/>
            <person name="Jarju S."/>
            <person name="Secka A."/>
            <person name="Antonio M."/>
            <person name="Oren A."/>
            <person name="Chaudhuri R.R."/>
            <person name="La Ragione R."/>
            <person name="Hildebrand F."/>
            <person name="Pallen M.J."/>
        </authorList>
    </citation>
    <scope>NUCLEOTIDE SEQUENCE</scope>
    <source>
        <strain evidence="2">11159</strain>
    </source>
</reference>
<proteinExistence type="predicted"/>
<gene>
    <name evidence="2" type="ORF">IAC58_03955</name>
</gene>
<dbReference type="EMBL" id="JADIMY010000079">
    <property type="protein sequence ID" value="MBO8427689.1"/>
    <property type="molecule type" value="Genomic_DNA"/>
</dbReference>
<accession>A0A9D9DHF1</accession>
<keyword evidence="1" id="KW-0732">Signal</keyword>
<feature type="signal peptide" evidence="1">
    <location>
        <begin position="1"/>
        <end position="26"/>
    </location>
</feature>
<dbReference type="PANTHER" id="PTHR41775">
    <property type="entry name" value="SECRETED PROTEIN-RELATED"/>
    <property type="match status" value="1"/>
</dbReference>
<sequence length="496" mass="56551">MIKKSKKLLIPIIFSFLLIGCNNTNSDNNDVNPNPPIGGDIGDEEDNPIENELTTLNDFFTYQDLDETMTYGGFTPSSGDIDILLVPVEFSDLSNFSDSELKMIDETFNNESPSYFESVSSYYYEASYGKLNLNFVMTDVYESSLTSSQFKRYEVNGNGTPILLDDMYNSLTIDGQRINYYEYDKDIDGYVDGVWMIYNNANKEEVFVNSDYWAYTSYLGGEKDYNNPTFNTFANCSKYFLYQGNSSGYDAHTLIHETGHMLGLEDYYSYDVTYSASGGLMMMDLNIGDNDSFSKFSLGWVNPYLYNKQTKVTLKPFASTGECLIIPSGNSFYNNPFGEYLILEYYTPTNLNYFDSTSKYIDRPCLYSESGLIIYHIDARLVEVRNNRASFIHSDNIDFSKTYSFNDYIYTAYSNTHSYSEISSTNNLIEIVSATNINMYNSGFSNNDSLFKLNDSFDSTSFTSFFRNDLFNDGSKVNINFTITSLDESGITLEFN</sequence>
<evidence type="ECO:0000313" key="2">
    <source>
        <dbReference type="EMBL" id="MBO8427689.1"/>
    </source>
</evidence>
<dbReference type="PROSITE" id="PS51257">
    <property type="entry name" value="PROKAR_LIPOPROTEIN"/>
    <property type="match status" value="1"/>
</dbReference>